<organism evidence="2 3">
    <name type="scientific">Terriglobus aquaticus</name>
    <dbReference type="NCBI Taxonomy" id="940139"/>
    <lineage>
        <taxon>Bacteria</taxon>
        <taxon>Pseudomonadati</taxon>
        <taxon>Acidobacteriota</taxon>
        <taxon>Terriglobia</taxon>
        <taxon>Terriglobales</taxon>
        <taxon>Acidobacteriaceae</taxon>
        <taxon>Terriglobus</taxon>
    </lineage>
</organism>
<keyword evidence="3" id="KW-1185">Reference proteome</keyword>
<gene>
    <name evidence="2" type="ORF">ACK2TP_05490</name>
</gene>
<evidence type="ECO:0000313" key="2">
    <source>
        <dbReference type="EMBL" id="MFN2975210.1"/>
    </source>
</evidence>
<feature type="transmembrane region" description="Helical" evidence="1">
    <location>
        <begin position="45"/>
        <end position="67"/>
    </location>
</feature>
<protein>
    <recommendedName>
        <fullName evidence="4">CcmD family protein</fullName>
    </recommendedName>
</protein>
<dbReference type="RefSeq" id="WP_263413259.1">
    <property type="nucleotide sequence ID" value="NZ_BAABBH010000001.1"/>
</dbReference>
<evidence type="ECO:0000313" key="3">
    <source>
        <dbReference type="Proteomes" id="UP001634747"/>
    </source>
</evidence>
<reference evidence="2 3" key="1">
    <citation type="submission" date="2024-12" db="EMBL/GenBank/DDBJ databases">
        <authorList>
            <person name="Lee Y."/>
        </authorList>
    </citation>
    <scope>NUCLEOTIDE SEQUENCE [LARGE SCALE GENOMIC DNA]</scope>
    <source>
        <strain evidence="2 3">03SUJ4</strain>
    </source>
</reference>
<name>A0ABW9KKX1_9BACT</name>
<evidence type="ECO:0000256" key="1">
    <source>
        <dbReference type="SAM" id="Phobius"/>
    </source>
</evidence>
<keyword evidence="1" id="KW-1133">Transmembrane helix</keyword>
<proteinExistence type="predicted"/>
<keyword evidence="1" id="KW-0812">Transmembrane</keyword>
<comment type="caution">
    <text evidence="2">The sequence shown here is derived from an EMBL/GenBank/DDBJ whole genome shotgun (WGS) entry which is preliminary data.</text>
</comment>
<keyword evidence="1" id="KW-0472">Membrane</keyword>
<dbReference type="Proteomes" id="UP001634747">
    <property type="component" value="Unassembled WGS sequence"/>
</dbReference>
<sequence length="96" mass="10687">MRNRILLLLLFASLLGTPVLLHRSQRIAACANLDAGTCAMTNPDPWWMVPLGVLSLLVLGYAAYVLAADWSERRKEKDMLDAVGVHVKEEDLPLEE</sequence>
<accession>A0ABW9KKX1</accession>
<dbReference type="EMBL" id="JBJYXY010000001">
    <property type="protein sequence ID" value="MFN2975210.1"/>
    <property type="molecule type" value="Genomic_DNA"/>
</dbReference>
<evidence type="ECO:0008006" key="4">
    <source>
        <dbReference type="Google" id="ProtNLM"/>
    </source>
</evidence>